<reference evidence="4" key="1">
    <citation type="submission" date="2023-07" db="EMBL/GenBank/DDBJ databases">
        <title>draft genome sequence of fig (Ficus carica).</title>
        <authorList>
            <person name="Takahashi T."/>
            <person name="Nishimura K."/>
        </authorList>
    </citation>
    <scope>NUCLEOTIDE SEQUENCE</scope>
</reference>
<dbReference type="AlphaFoldDB" id="A0AA88IYH1"/>
<dbReference type="InterPro" id="IPR045320">
    <property type="entry name" value="JAGGED/SL1-like"/>
</dbReference>
<dbReference type="PROSITE" id="PS00028">
    <property type="entry name" value="ZINC_FINGER_C2H2_1"/>
    <property type="match status" value="1"/>
</dbReference>
<feature type="domain" description="C2H2-type" evidence="3">
    <location>
        <begin position="58"/>
        <end position="85"/>
    </location>
</feature>
<evidence type="ECO:0000313" key="4">
    <source>
        <dbReference type="EMBL" id="GMN57441.1"/>
    </source>
</evidence>
<keyword evidence="5" id="KW-1185">Reference proteome</keyword>
<dbReference type="GO" id="GO:0003700">
    <property type="term" value="F:DNA-binding transcription factor activity"/>
    <property type="evidence" value="ECO:0007669"/>
    <property type="project" value="InterPro"/>
</dbReference>
<feature type="compositionally biased region" description="Basic residues" evidence="2">
    <location>
        <begin position="78"/>
        <end position="92"/>
    </location>
</feature>
<dbReference type="PANTHER" id="PTHR45730">
    <property type="entry name" value="ZINC FINGER PROTEIN JAGGED"/>
    <property type="match status" value="1"/>
</dbReference>
<evidence type="ECO:0000256" key="1">
    <source>
        <dbReference type="PROSITE-ProRule" id="PRU00042"/>
    </source>
</evidence>
<keyword evidence="1" id="KW-0862">Zinc</keyword>
<gene>
    <name evidence="4" type="ORF">TIFTF001_026549</name>
</gene>
<evidence type="ECO:0000259" key="3">
    <source>
        <dbReference type="PROSITE" id="PS50157"/>
    </source>
</evidence>
<keyword evidence="1" id="KW-0863">Zinc-finger</keyword>
<dbReference type="GO" id="GO:0008270">
    <property type="term" value="F:zinc ion binding"/>
    <property type="evidence" value="ECO:0007669"/>
    <property type="project" value="UniProtKB-KW"/>
</dbReference>
<feature type="region of interest" description="Disordered" evidence="2">
    <location>
        <begin position="73"/>
        <end position="105"/>
    </location>
</feature>
<evidence type="ECO:0000256" key="2">
    <source>
        <dbReference type="SAM" id="MobiDB-lite"/>
    </source>
</evidence>
<dbReference type="PANTHER" id="PTHR45730:SF109">
    <property type="entry name" value="ZINC FINGER PROTEIN KNUCKLES"/>
    <property type="match status" value="1"/>
</dbReference>
<sequence length="197" mass="21700">MADLPGMYDFLSHHHHQQQQSPPQPPQPASSSKSITRRTHSHLHTQTTPPPPPPSRLFPCLYCPRKFYTSQALGGHQNAHKRERAAARRTRLHSPPPPTSPSESPASAAILDRYWQLDGQSSPAAIVVPQYYHQYQHGVPYGQYAHMEVAGAGSSSPVGVQYYHCGSTPESDVSPPTTTITTTDTADRLNLDLSLHL</sequence>
<dbReference type="PROSITE" id="PS50157">
    <property type="entry name" value="ZINC_FINGER_C2H2_2"/>
    <property type="match status" value="1"/>
</dbReference>
<feature type="region of interest" description="Disordered" evidence="2">
    <location>
        <begin position="1"/>
        <end position="56"/>
    </location>
</feature>
<name>A0AA88IYH1_FICCA</name>
<dbReference type="EMBL" id="BTGU01000070">
    <property type="protein sequence ID" value="GMN57441.1"/>
    <property type="molecule type" value="Genomic_DNA"/>
</dbReference>
<proteinExistence type="predicted"/>
<dbReference type="InterPro" id="IPR036236">
    <property type="entry name" value="Znf_C2H2_sf"/>
</dbReference>
<accession>A0AA88IYH1</accession>
<protein>
    <recommendedName>
        <fullName evidence="3">C2H2-type domain-containing protein</fullName>
    </recommendedName>
</protein>
<evidence type="ECO:0000313" key="5">
    <source>
        <dbReference type="Proteomes" id="UP001187192"/>
    </source>
</evidence>
<dbReference type="Gene3D" id="3.30.160.60">
    <property type="entry name" value="Classic Zinc Finger"/>
    <property type="match status" value="1"/>
</dbReference>
<keyword evidence="1" id="KW-0479">Metal-binding</keyword>
<dbReference type="InterPro" id="IPR013087">
    <property type="entry name" value="Znf_C2H2_type"/>
</dbReference>
<organism evidence="4 5">
    <name type="scientific">Ficus carica</name>
    <name type="common">Common fig</name>
    <dbReference type="NCBI Taxonomy" id="3494"/>
    <lineage>
        <taxon>Eukaryota</taxon>
        <taxon>Viridiplantae</taxon>
        <taxon>Streptophyta</taxon>
        <taxon>Embryophyta</taxon>
        <taxon>Tracheophyta</taxon>
        <taxon>Spermatophyta</taxon>
        <taxon>Magnoliopsida</taxon>
        <taxon>eudicotyledons</taxon>
        <taxon>Gunneridae</taxon>
        <taxon>Pentapetalae</taxon>
        <taxon>rosids</taxon>
        <taxon>fabids</taxon>
        <taxon>Rosales</taxon>
        <taxon>Moraceae</taxon>
        <taxon>Ficeae</taxon>
        <taxon>Ficus</taxon>
    </lineage>
</organism>
<comment type="caution">
    <text evidence="4">The sequence shown here is derived from an EMBL/GenBank/DDBJ whole genome shotgun (WGS) entry which is preliminary data.</text>
</comment>
<dbReference type="SUPFAM" id="SSF57667">
    <property type="entry name" value="beta-beta-alpha zinc fingers"/>
    <property type="match status" value="1"/>
</dbReference>
<dbReference type="Proteomes" id="UP001187192">
    <property type="component" value="Unassembled WGS sequence"/>
</dbReference>